<dbReference type="AlphaFoldDB" id="A0AAD3XXN1"/>
<keyword evidence="3" id="KW-1185">Reference proteome</keyword>
<feature type="region of interest" description="Disordered" evidence="1">
    <location>
        <begin position="58"/>
        <end position="88"/>
    </location>
</feature>
<organism evidence="2 3">
    <name type="scientific">Nepenthes gracilis</name>
    <name type="common">Slender pitcher plant</name>
    <dbReference type="NCBI Taxonomy" id="150966"/>
    <lineage>
        <taxon>Eukaryota</taxon>
        <taxon>Viridiplantae</taxon>
        <taxon>Streptophyta</taxon>
        <taxon>Embryophyta</taxon>
        <taxon>Tracheophyta</taxon>
        <taxon>Spermatophyta</taxon>
        <taxon>Magnoliopsida</taxon>
        <taxon>eudicotyledons</taxon>
        <taxon>Gunneridae</taxon>
        <taxon>Pentapetalae</taxon>
        <taxon>Caryophyllales</taxon>
        <taxon>Nepenthaceae</taxon>
        <taxon>Nepenthes</taxon>
    </lineage>
</organism>
<accession>A0AAD3XXN1</accession>
<sequence length="88" mass="9222">MTNSTNWKATPIPSKRIINVRLPASRCNASKSQNTAQEVSNPSCNTMTQAASAAASKVMKKTPNTQPYQEAASTSASASSTAPPVQIL</sequence>
<reference evidence="2" key="1">
    <citation type="submission" date="2023-05" db="EMBL/GenBank/DDBJ databases">
        <title>Nepenthes gracilis genome sequencing.</title>
        <authorList>
            <person name="Fukushima K."/>
        </authorList>
    </citation>
    <scope>NUCLEOTIDE SEQUENCE</scope>
    <source>
        <strain evidence="2">SING2019-196</strain>
    </source>
</reference>
<dbReference type="Proteomes" id="UP001279734">
    <property type="component" value="Unassembled WGS sequence"/>
</dbReference>
<name>A0AAD3XXN1_NEPGR</name>
<dbReference type="EMBL" id="BSYO01000023">
    <property type="protein sequence ID" value="GMH21328.1"/>
    <property type="molecule type" value="Genomic_DNA"/>
</dbReference>
<evidence type="ECO:0000313" key="3">
    <source>
        <dbReference type="Proteomes" id="UP001279734"/>
    </source>
</evidence>
<evidence type="ECO:0000313" key="2">
    <source>
        <dbReference type="EMBL" id="GMH21328.1"/>
    </source>
</evidence>
<protein>
    <submittedName>
        <fullName evidence="2">Uncharacterized protein</fullName>
    </submittedName>
</protein>
<feature type="compositionally biased region" description="Low complexity" evidence="1">
    <location>
        <begin position="71"/>
        <end position="82"/>
    </location>
</feature>
<proteinExistence type="predicted"/>
<gene>
    <name evidence="2" type="ORF">Nepgr_023170</name>
</gene>
<comment type="caution">
    <text evidence="2">The sequence shown here is derived from an EMBL/GenBank/DDBJ whole genome shotgun (WGS) entry which is preliminary data.</text>
</comment>
<evidence type="ECO:0000256" key="1">
    <source>
        <dbReference type="SAM" id="MobiDB-lite"/>
    </source>
</evidence>